<dbReference type="RefSeq" id="WP_301587945.1">
    <property type="nucleotide sequence ID" value="NZ_JAPFQI010000001.1"/>
</dbReference>
<feature type="domain" description="OmpA-like" evidence="2">
    <location>
        <begin position="54"/>
        <end position="117"/>
    </location>
</feature>
<dbReference type="InterPro" id="IPR006665">
    <property type="entry name" value="OmpA-like"/>
</dbReference>
<feature type="chain" id="PRO_5046350199" description="OmpA-like domain-containing protein" evidence="1">
    <location>
        <begin position="20"/>
        <end position="144"/>
    </location>
</feature>
<evidence type="ECO:0000259" key="2">
    <source>
        <dbReference type="Pfam" id="PF00691"/>
    </source>
</evidence>
<dbReference type="EMBL" id="JAPFQI010000001">
    <property type="protein sequence ID" value="MCW8084342.1"/>
    <property type="molecule type" value="Genomic_DNA"/>
</dbReference>
<comment type="caution">
    <text evidence="3">The sequence shown here is derived from an EMBL/GenBank/DDBJ whole genome shotgun (WGS) entry which is preliminary data.</text>
</comment>
<dbReference type="Proteomes" id="UP001526430">
    <property type="component" value="Unassembled WGS sequence"/>
</dbReference>
<feature type="signal peptide" evidence="1">
    <location>
        <begin position="1"/>
        <end position="19"/>
    </location>
</feature>
<sequence>MMRTALATLLLLSATPAGAQIREFSCVGAERLEEDYAIVAFGRARDRAEAAALDPLGEIVAQAKATPSRNLCVLGFAAPDEGGAETASRLAARRARSISEELAKMGLERDRIRAEARTRGFVQRGPAGVARASGVRVVLMPPSP</sequence>
<dbReference type="InterPro" id="IPR036737">
    <property type="entry name" value="OmpA-like_sf"/>
</dbReference>
<evidence type="ECO:0000313" key="4">
    <source>
        <dbReference type="Proteomes" id="UP001526430"/>
    </source>
</evidence>
<keyword evidence="4" id="KW-1185">Reference proteome</keyword>
<proteinExistence type="predicted"/>
<accession>A0ABT3NQA1</accession>
<dbReference type="Pfam" id="PF00691">
    <property type="entry name" value="OmpA"/>
    <property type="match status" value="1"/>
</dbReference>
<gene>
    <name evidence="3" type="ORF">OF850_01770</name>
</gene>
<reference evidence="3 4" key="1">
    <citation type="submission" date="2022-10" db="EMBL/GenBank/DDBJ databases">
        <title>Roseococcus glaciei nov., sp. nov., isolated from glacier.</title>
        <authorList>
            <person name="Liu Q."/>
            <person name="Xin Y.-H."/>
        </authorList>
    </citation>
    <scope>NUCLEOTIDE SEQUENCE [LARGE SCALE GENOMIC DNA]</scope>
    <source>
        <strain evidence="3 4">MDT2-1-1</strain>
    </source>
</reference>
<dbReference type="Gene3D" id="3.30.1330.60">
    <property type="entry name" value="OmpA-like domain"/>
    <property type="match status" value="1"/>
</dbReference>
<evidence type="ECO:0000256" key="1">
    <source>
        <dbReference type="SAM" id="SignalP"/>
    </source>
</evidence>
<name>A0ABT3NQA1_9PROT</name>
<evidence type="ECO:0000313" key="3">
    <source>
        <dbReference type="EMBL" id="MCW8084342.1"/>
    </source>
</evidence>
<keyword evidence="1" id="KW-0732">Signal</keyword>
<dbReference type="SUPFAM" id="SSF103088">
    <property type="entry name" value="OmpA-like"/>
    <property type="match status" value="1"/>
</dbReference>
<protein>
    <recommendedName>
        <fullName evidence="2">OmpA-like domain-containing protein</fullName>
    </recommendedName>
</protein>
<organism evidence="3 4">
    <name type="scientific">Sabulicella glaciei</name>
    <dbReference type="NCBI Taxonomy" id="2984948"/>
    <lineage>
        <taxon>Bacteria</taxon>
        <taxon>Pseudomonadati</taxon>
        <taxon>Pseudomonadota</taxon>
        <taxon>Alphaproteobacteria</taxon>
        <taxon>Acetobacterales</taxon>
        <taxon>Acetobacteraceae</taxon>
        <taxon>Sabulicella</taxon>
    </lineage>
</organism>